<dbReference type="PANTHER" id="PTHR11361:SF148">
    <property type="entry name" value="DNA MISMATCH REPAIR PROTEIN MSH6"/>
    <property type="match status" value="1"/>
</dbReference>
<evidence type="ECO:0000259" key="8">
    <source>
        <dbReference type="SMART" id="SM00534"/>
    </source>
</evidence>
<dbReference type="GO" id="GO:0006298">
    <property type="term" value="P:mismatch repair"/>
    <property type="evidence" value="ECO:0007669"/>
    <property type="project" value="InterPro"/>
</dbReference>
<evidence type="ECO:0000259" key="6">
    <source>
        <dbReference type="SMART" id="SM00507"/>
    </source>
</evidence>
<dbReference type="GO" id="GO:0004519">
    <property type="term" value="F:endonuclease activity"/>
    <property type="evidence" value="ECO:0007669"/>
    <property type="project" value="InterPro"/>
</dbReference>
<dbReference type="Gene3D" id="1.10.30.50">
    <property type="match status" value="1"/>
</dbReference>
<evidence type="ECO:0000259" key="7">
    <source>
        <dbReference type="SMART" id="SM00533"/>
    </source>
</evidence>
<keyword evidence="5" id="KW-0238">DNA-binding</keyword>
<evidence type="ECO:0000256" key="4">
    <source>
        <dbReference type="ARBA" id="ARBA00022840"/>
    </source>
</evidence>
<keyword evidence="4" id="KW-0067">ATP-binding</keyword>
<dbReference type="InterPro" id="IPR003615">
    <property type="entry name" value="HNH_nuc"/>
</dbReference>
<dbReference type="SMART" id="SM00533">
    <property type="entry name" value="MUTSd"/>
    <property type="match status" value="1"/>
</dbReference>
<evidence type="ECO:0000256" key="5">
    <source>
        <dbReference type="ARBA" id="ARBA00023125"/>
    </source>
</evidence>
<accession>A0A6C0LPD2</accession>
<feature type="domain" description="DNA mismatch repair proteins mutS family" evidence="8">
    <location>
        <begin position="715"/>
        <end position="905"/>
    </location>
</feature>
<dbReference type="GO" id="GO:0140664">
    <property type="term" value="F:ATP-dependent DNA damage sensor activity"/>
    <property type="evidence" value="ECO:0007669"/>
    <property type="project" value="InterPro"/>
</dbReference>
<dbReference type="SUPFAM" id="SSF52540">
    <property type="entry name" value="P-loop containing nucleoside triphosphate hydrolases"/>
    <property type="match status" value="1"/>
</dbReference>
<evidence type="ECO:0008006" key="10">
    <source>
        <dbReference type="Google" id="ProtNLM"/>
    </source>
</evidence>
<dbReference type="GO" id="GO:0005524">
    <property type="term" value="F:ATP binding"/>
    <property type="evidence" value="ECO:0007669"/>
    <property type="project" value="UniProtKB-KW"/>
</dbReference>
<evidence type="ECO:0000256" key="3">
    <source>
        <dbReference type="ARBA" id="ARBA00022763"/>
    </source>
</evidence>
<dbReference type="Pfam" id="PF01624">
    <property type="entry name" value="MutS_I"/>
    <property type="match status" value="1"/>
</dbReference>
<organism evidence="9">
    <name type="scientific">viral metagenome</name>
    <dbReference type="NCBI Taxonomy" id="1070528"/>
    <lineage>
        <taxon>unclassified sequences</taxon>
        <taxon>metagenomes</taxon>
        <taxon>organismal metagenomes</taxon>
    </lineage>
</organism>
<protein>
    <recommendedName>
        <fullName evidence="10">DNA mismatch repair proteins mutS family domain-containing protein</fullName>
    </recommendedName>
</protein>
<dbReference type="CDD" id="cd00085">
    <property type="entry name" value="HNHc"/>
    <property type="match status" value="1"/>
</dbReference>
<dbReference type="Gene3D" id="3.40.50.300">
    <property type="entry name" value="P-loop containing nucleotide triphosphate hydrolases"/>
    <property type="match status" value="1"/>
</dbReference>
<dbReference type="InterPro" id="IPR017261">
    <property type="entry name" value="DNA_mismatch_repair_MutS/MSH"/>
</dbReference>
<dbReference type="InterPro" id="IPR000432">
    <property type="entry name" value="DNA_mismatch_repair_MutS_C"/>
</dbReference>
<dbReference type="SUPFAM" id="SSF55271">
    <property type="entry name" value="DNA repair protein MutS, domain I"/>
    <property type="match status" value="1"/>
</dbReference>
<dbReference type="Pfam" id="PF00488">
    <property type="entry name" value="MutS_V"/>
    <property type="match status" value="1"/>
</dbReference>
<dbReference type="InterPro" id="IPR007696">
    <property type="entry name" value="DNA_mismatch_repair_MutS_core"/>
</dbReference>
<dbReference type="InterPro" id="IPR007695">
    <property type="entry name" value="DNA_mismatch_repair_MutS-lik_N"/>
</dbReference>
<dbReference type="InterPro" id="IPR036187">
    <property type="entry name" value="DNA_mismatch_repair_MutS_sf"/>
</dbReference>
<keyword evidence="2" id="KW-0547">Nucleotide-binding</keyword>
<dbReference type="InterPro" id="IPR016151">
    <property type="entry name" value="DNA_mismatch_repair_MutS_N"/>
</dbReference>
<evidence type="ECO:0000256" key="2">
    <source>
        <dbReference type="ARBA" id="ARBA00022741"/>
    </source>
</evidence>
<dbReference type="EMBL" id="MN740533">
    <property type="protein sequence ID" value="QHU31818.1"/>
    <property type="molecule type" value="Genomic_DNA"/>
</dbReference>
<name>A0A6C0LPD2_9ZZZZ</name>
<dbReference type="GO" id="GO:0032301">
    <property type="term" value="C:MutSalpha complex"/>
    <property type="evidence" value="ECO:0007669"/>
    <property type="project" value="TreeGrafter"/>
</dbReference>
<dbReference type="Pfam" id="PF01844">
    <property type="entry name" value="HNH"/>
    <property type="match status" value="1"/>
</dbReference>
<dbReference type="AlphaFoldDB" id="A0A6C0LPD2"/>
<dbReference type="GO" id="GO:0030983">
    <property type="term" value="F:mismatched DNA binding"/>
    <property type="evidence" value="ECO:0007669"/>
    <property type="project" value="InterPro"/>
</dbReference>
<dbReference type="SUPFAM" id="SSF48334">
    <property type="entry name" value="DNA repair protein MutS, domain III"/>
    <property type="match status" value="1"/>
</dbReference>
<dbReference type="Gene3D" id="1.10.1420.10">
    <property type="match status" value="1"/>
</dbReference>
<dbReference type="SMART" id="SM00507">
    <property type="entry name" value="HNHc"/>
    <property type="match status" value="1"/>
</dbReference>
<feature type="domain" description="HNH nuclease" evidence="6">
    <location>
        <begin position="918"/>
        <end position="979"/>
    </location>
</feature>
<reference evidence="9" key="1">
    <citation type="journal article" date="2020" name="Nature">
        <title>Giant virus diversity and host interactions through global metagenomics.</title>
        <authorList>
            <person name="Schulz F."/>
            <person name="Roux S."/>
            <person name="Paez-Espino D."/>
            <person name="Jungbluth S."/>
            <person name="Walsh D.A."/>
            <person name="Denef V.J."/>
            <person name="McMahon K.D."/>
            <person name="Konstantinidis K.T."/>
            <person name="Eloe-Fadrosh E.A."/>
            <person name="Kyrpides N.C."/>
            <person name="Woyke T."/>
        </authorList>
    </citation>
    <scope>NUCLEOTIDE SEQUENCE</scope>
    <source>
        <strain evidence="9">GVMAG-M-3300027963-41</strain>
    </source>
</reference>
<dbReference type="Gene3D" id="3.40.1170.10">
    <property type="entry name" value="DNA repair protein MutS, domain I"/>
    <property type="match status" value="1"/>
</dbReference>
<feature type="domain" description="DNA mismatch repair protein MutS core" evidence="7">
    <location>
        <begin position="351"/>
        <end position="688"/>
    </location>
</feature>
<evidence type="ECO:0000313" key="9">
    <source>
        <dbReference type="EMBL" id="QHU31818.1"/>
    </source>
</evidence>
<comment type="similarity">
    <text evidence="1">Belongs to the DNA mismatch repair MutS family.</text>
</comment>
<keyword evidence="3" id="KW-0227">DNA damage</keyword>
<dbReference type="PIRSF" id="PIRSF037677">
    <property type="entry name" value="DNA_mis_repair_Msh6"/>
    <property type="match status" value="1"/>
</dbReference>
<dbReference type="Pfam" id="PF05192">
    <property type="entry name" value="MutS_III"/>
    <property type="match status" value="1"/>
</dbReference>
<dbReference type="InterPro" id="IPR045076">
    <property type="entry name" value="MutS"/>
</dbReference>
<dbReference type="PANTHER" id="PTHR11361">
    <property type="entry name" value="DNA MISMATCH REPAIR PROTEIN MUTS FAMILY MEMBER"/>
    <property type="match status" value="1"/>
</dbReference>
<proteinExistence type="inferred from homology"/>
<dbReference type="SMART" id="SM00534">
    <property type="entry name" value="MUTSac"/>
    <property type="match status" value="1"/>
</dbReference>
<dbReference type="GO" id="GO:0008270">
    <property type="term" value="F:zinc ion binding"/>
    <property type="evidence" value="ECO:0007669"/>
    <property type="project" value="InterPro"/>
</dbReference>
<evidence type="ECO:0000256" key="1">
    <source>
        <dbReference type="ARBA" id="ARBA00006271"/>
    </source>
</evidence>
<sequence length="1003" mass="110928">MPPKKQKGTPANSESMEGLYLKHYLEQKGKYGEKTAILLQVGRFFEMYDSLTVATGATNTNMRDLVEICGCAPEPKPTADPARLKLFWGFPESALDKYERMMVVAGYSVVVVTQNKDGTDKVTSRTIDHVSSPGTYFEAMGALTVRAEEQCMVGMYVEPYQYQPKDASAKQQQRWYVAISAFNMNTGMAVSTEGDLTLIDDRAVCDPIQPFLSMYPPAEAVVWWSADANPPDQTVFSQILGLGGKQPRPPLHIRSLDTKAEAGVAADRLRIQFFKDLYQPVSALSVEEHLDLTRHPQVRRSLYHLLSFIKDHNASFLQRLSTHTIWESADYLILGNAALEQLAMISPNSSRAHESLLHWLQKATTAMGRRFLRERCLTPIADTEDLNDRQERIEVLRAIKDKSAYLGHLRGMYDLPRLYRRFALGKAGCQDLLCLLTTYEHCRDLLVATTATPCGLDLEKHAPVLEHINELLTTWSPERIRKSCGQVEATSAPPAIGSSHPWFRGQQPALDSLEDRWTALETEALVIKQGWEKHLKEEEVINWTIKDEAPFTFTTTQRRATMLQGYFKGTKKTCGFEIIKRATSTTAVIVQNTRLGELNTAAIALRAEWTAVATAKWREHWQTWTQVNQSAGILEWLVRWVSQFDCECAFSIIADEYGYVRPEYVDPQTETAAGFTVTALRHPIIERVRTATPYIPHSLAFGDFAGTADTAATATNGLLLYGVNAAGKSSLGKAVGLAILMAQIGCPVPATAMTLIPYTGLYTRILGNDNLWAGMSSFVVEMTEFRSILRSAATRMLVIGDELCAGTETASATAIVAAGIQTLVKRGAHFLFATHLHELSEIPEIANDPKVRPYHLSVFPDLTTGALVYDRALRPGCGSPMYGLEVCRGLDMDAEFLTLATALRKRMFTADGKAHTSRYNSSVVVSRCGVCGAGATGTIALEVHHIVPQAAADAEGYIAPGQHKNTKSNLVVLCESCHQKHHSGLLEIQGWKDTSEGVKLITS</sequence>
<dbReference type="InterPro" id="IPR027417">
    <property type="entry name" value="P-loop_NTPase"/>
</dbReference>
<dbReference type="InterPro" id="IPR002711">
    <property type="entry name" value="HNH"/>
</dbReference>